<evidence type="ECO:0000313" key="2">
    <source>
        <dbReference type="Proteomes" id="UP000017415"/>
    </source>
</evidence>
<dbReference type="eggNOG" id="ENOG5032YRM">
    <property type="taxonomic scope" value="Bacteria"/>
</dbReference>
<accession>S1R864</accession>
<organism evidence="1 2">
    <name type="scientific">Enterococcus cecorum DSM 20682 = ATCC 43198</name>
    <dbReference type="NCBI Taxonomy" id="1121864"/>
    <lineage>
        <taxon>Bacteria</taxon>
        <taxon>Bacillati</taxon>
        <taxon>Bacillota</taxon>
        <taxon>Bacilli</taxon>
        <taxon>Lactobacillales</taxon>
        <taxon>Enterococcaceae</taxon>
        <taxon>Enterococcus</taxon>
    </lineage>
</organism>
<dbReference type="RefSeq" id="WP_016250920.1">
    <property type="nucleotide sequence ID" value="NZ_ASWI01000003.1"/>
</dbReference>
<dbReference type="PATRIC" id="fig|1121864.4.peg.729"/>
<proteinExistence type="predicted"/>
<evidence type="ECO:0000313" key="1">
    <source>
        <dbReference type="EMBL" id="ESK61261.1"/>
    </source>
</evidence>
<reference evidence="1 2" key="1">
    <citation type="submission" date="2013-10" db="EMBL/GenBank/DDBJ databases">
        <title>The Genome Sequence of Enterococcus cecorum DSM 20682 (= ATCC 43198) (Illumina assembly).</title>
        <authorList>
            <consortium name="The Broad Institute Genomics Platform"/>
            <consortium name="The Broad Institute Genome Sequencing Center for Infectious Disease"/>
            <person name="Earl A."/>
            <person name="Russ C."/>
            <person name="Gilmore M."/>
            <person name="Surin D."/>
            <person name="Walker B."/>
            <person name="Young S."/>
            <person name="Zeng Q."/>
            <person name="Gargeya S."/>
            <person name="Fitzgerald M."/>
            <person name="Haas B."/>
            <person name="Abouelleil A."/>
            <person name="Allen A.W."/>
            <person name="Alvarado L."/>
            <person name="Arachchi H.M."/>
            <person name="Berlin A.M."/>
            <person name="Chapman S.B."/>
            <person name="Gainer-Dewar J."/>
            <person name="Goldberg J."/>
            <person name="Griggs A."/>
            <person name="Gujja S."/>
            <person name="Hansen M."/>
            <person name="Howarth C."/>
            <person name="Imamovic A."/>
            <person name="Ireland A."/>
            <person name="Larimer J."/>
            <person name="McCowan C."/>
            <person name="Murphy C."/>
            <person name="Pearson M."/>
            <person name="Poon T.W."/>
            <person name="Priest M."/>
            <person name="Roberts A."/>
            <person name="Saif S."/>
            <person name="Shea T."/>
            <person name="Sisk P."/>
            <person name="Sykes S."/>
            <person name="Wortman J."/>
            <person name="Nusbaum C."/>
            <person name="Birren B."/>
        </authorList>
    </citation>
    <scope>NUCLEOTIDE SEQUENCE [LARGE SCALE GENOMIC DNA]</scope>
    <source>
        <strain evidence="1 2">ATCC 43198</strain>
    </source>
</reference>
<gene>
    <name evidence="1" type="ORF">OMO_01321</name>
</gene>
<name>S1R864_9ENTE</name>
<evidence type="ECO:0008006" key="3">
    <source>
        <dbReference type="Google" id="ProtNLM"/>
    </source>
</evidence>
<dbReference type="EMBL" id="AHYS01000006">
    <property type="protein sequence ID" value="ESK61261.1"/>
    <property type="molecule type" value="Genomic_DNA"/>
</dbReference>
<dbReference type="Proteomes" id="UP000017415">
    <property type="component" value="Unassembled WGS sequence"/>
</dbReference>
<dbReference type="HOGENOM" id="CLU_156616_1_0_9"/>
<sequence length="139" mass="15757">MANDYKIYGVEGVLRNLENKLGSRVIATVSNKALKKAGQYGADKLQNDISYFKRTGATVDEVVLSRVRNQYGERLIDIGWEGPMERWRLVHLNEFGYNAHGTFNRITPAGYGAVQKSMNDMQNEVKEIMMDVIKKELGL</sequence>
<dbReference type="AlphaFoldDB" id="S1R864"/>
<dbReference type="OrthoDB" id="2242464at2"/>
<dbReference type="GeneID" id="60872462"/>
<protein>
    <recommendedName>
        <fullName evidence="3">HK97 gp10 family phage protein</fullName>
    </recommendedName>
</protein>
<comment type="caution">
    <text evidence="1">The sequence shown here is derived from an EMBL/GenBank/DDBJ whole genome shotgun (WGS) entry which is preliminary data.</text>
</comment>
<keyword evidence="2" id="KW-1185">Reference proteome</keyword>